<dbReference type="AlphaFoldDB" id="A0A1I3G0B6"/>
<dbReference type="OrthoDB" id="656273at2"/>
<dbReference type="NCBIfam" id="TIGR02937">
    <property type="entry name" value="sigma70-ECF"/>
    <property type="match status" value="1"/>
</dbReference>
<evidence type="ECO:0000256" key="3">
    <source>
        <dbReference type="ARBA" id="ARBA00023082"/>
    </source>
</evidence>
<gene>
    <name evidence="7" type="ORF">SAMN05444682_102578</name>
</gene>
<protein>
    <submittedName>
        <fullName evidence="7">RNA polymerase sigma-70 factor, ECF subfamily</fullName>
    </submittedName>
</protein>
<dbReference type="GO" id="GO:0006352">
    <property type="term" value="P:DNA-templated transcription initiation"/>
    <property type="evidence" value="ECO:0007669"/>
    <property type="project" value="InterPro"/>
</dbReference>
<dbReference type="GO" id="GO:0003677">
    <property type="term" value="F:DNA binding"/>
    <property type="evidence" value="ECO:0007669"/>
    <property type="project" value="InterPro"/>
</dbReference>
<sequence length="180" mass="20412">MKRATWDIFVKELYDRYYLRMCEFAYRLVACREAARDIAQDAFVVLLESQSRVSDNPAAIKSYLYSIVKNAALNRVRHQHIAARIHTQHKMDEADEMGALQAMVHAEIIGELHTALDSLPGRCASVCKMAYLEGKKNQEIADELGVSINTVKTQKQRAIFLLRNKLSPQSFAVILSLLLS</sequence>
<dbReference type="InterPro" id="IPR014327">
    <property type="entry name" value="RNA_pol_sigma70_bacteroid"/>
</dbReference>
<dbReference type="InterPro" id="IPR014284">
    <property type="entry name" value="RNA_pol_sigma-70_dom"/>
</dbReference>
<evidence type="ECO:0000256" key="1">
    <source>
        <dbReference type="ARBA" id="ARBA00010641"/>
    </source>
</evidence>
<dbReference type="CDD" id="cd06171">
    <property type="entry name" value="Sigma70_r4"/>
    <property type="match status" value="1"/>
</dbReference>
<feature type="domain" description="RNA polymerase sigma-70 region 2" evidence="5">
    <location>
        <begin position="13"/>
        <end position="79"/>
    </location>
</feature>
<dbReference type="InterPro" id="IPR036388">
    <property type="entry name" value="WH-like_DNA-bd_sf"/>
</dbReference>
<feature type="domain" description="RNA polymerase sigma factor 70 region 4 type 2" evidence="6">
    <location>
        <begin position="111"/>
        <end position="158"/>
    </location>
</feature>
<comment type="similarity">
    <text evidence="1">Belongs to the sigma-70 factor family. ECF subfamily.</text>
</comment>
<evidence type="ECO:0000313" key="8">
    <source>
        <dbReference type="Proteomes" id="UP000198670"/>
    </source>
</evidence>
<keyword evidence="4" id="KW-0804">Transcription</keyword>
<proteinExistence type="inferred from homology"/>
<dbReference type="InterPro" id="IPR007627">
    <property type="entry name" value="RNA_pol_sigma70_r2"/>
</dbReference>
<evidence type="ECO:0000259" key="5">
    <source>
        <dbReference type="Pfam" id="PF04542"/>
    </source>
</evidence>
<dbReference type="Proteomes" id="UP000198670">
    <property type="component" value="Unassembled WGS sequence"/>
</dbReference>
<keyword evidence="2" id="KW-0805">Transcription regulation</keyword>
<dbReference type="PANTHER" id="PTHR43133:SF46">
    <property type="entry name" value="RNA POLYMERASE SIGMA-70 FACTOR ECF SUBFAMILY"/>
    <property type="match status" value="1"/>
</dbReference>
<name>A0A1I3G0B6_9SPHI</name>
<reference evidence="7 8" key="1">
    <citation type="submission" date="2016-10" db="EMBL/GenBank/DDBJ databases">
        <authorList>
            <person name="de Groot N.N."/>
        </authorList>
    </citation>
    <scope>NUCLEOTIDE SEQUENCE [LARGE SCALE GENOMIC DNA]</scope>
    <source>
        <strain evidence="7 8">RK1</strain>
    </source>
</reference>
<dbReference type="NCBIfam" id="TIGR02985">
    <property type="entry name" value="Sig70_bacteroi1"/>
    <property type="match status" value="1"/>
</dbReference>
<keyword evidence="3" id="KW-0731">Sigma factor</keyword>
<dbReference type="SUPFAM" id="SSF88946">
    <property type="entry name" value="Sigma2 domain of RNA polymerase sigma factors"/>
    <property type="match status" value="1"/>
</dbReference>
<evidence type="ECO:0000313" key="7">
    <source>
        <dbReference type="EMBL" id="SFI16847.1"/>
    </source>
</evidence>
<evidence type="ECO:0000256" key="4">
    <source>
        <dbReference type="ARBA" id="ARBA00023163"/>
    </source>
</evidence>
<dbReference type="InterPro" id="IPR013324">
    <property type="entry name" value="RNA_pol_sigma_r3/r4-like"/>
</dbReference>
<evidence type="ECO:0000259" key="6">
    <source>
        <dbReference type="Pfam" id="PF08281"/>
    </source>
</evidence>
<dbReference type="Pfam" id="PF04542">
    <property type="entry name" value="Sigma70_r2"/>
    <property type="match status" value="1"/>
</dbReference>
<organism evidence="7 8">
    <name type="scientific">Parapedobacter indicus</name>
    <dbReference type="NCBI Taxonomy" id="1477437"/>
    <lineage>
        <taxon>Bacteria</taxon>
        <taxon>Pseudomonadati</taxon>
        <taxon>Bacteroidota</taxon>
        <taxon>Sphingobacteriia</taxon>
        <taxon>Sphingobacteriales</taxon>
        <taxon>Sphingobacteriaceae</taxon>
        <taxon>Parapedobacter</taxon>
    </lineage>
</organism>
<dbReference type="SUPFAM" id="SSF88659">
    <property type="entry name" value="Sigma3 and sigma4 domains of RNA polymerase sigma factors"/>
    <property type="match status" value="1"/>
</dbReference>
<dbReference type="PANTHER" id="PTHR43133">
    <property type="entry name" value="RNA POLYMERASE ECF-TYPE SIGMA FACTO"/>
    <property type="match status" value="1"/>
</dbReference>
<dbReference type="EMBL" id="FOQO01000002">
    <property type="protein sequence ID" value="SFI16847.1"/>
    <property type="molecule type" value="Genomic_DNA"/>
</dbReference>
<dbReference type="Pfam" id="PF08281">
    <property type="entry name" value="Sigma70_r4_2"/>
    <property type="match status" value="1"/>
</dbReference>
<dbReference type="InterPro" id="IPR039425">
    <property type="entry name" value="RNA_pol_sigma-70-like"/>
</dbReference>
<dbReference type="InterPro" id="IPR013249">
    <property type="entry name" value="RNA_pol_sigma70_r4_t2"/>
</dbReference>
<dbReference type="Gene3D" id="1.10.10.10">
    <property type="entry name" value="Winged helix-like DNA-binding domain superfamily/Winged helix DNA-binding domain"/>
    <property type="match status" value="1"/>
</dbReference>
<accession>A0A1I3G0B6</accession>
<dbReference type="InterPro" id="IPR013325">
    <property type="entry name" value="RNA_pol_sigma_r2"/>
</dbReference>
<dbReference type="GO" id="GO:0016987">
    <property type="term" value="F:sigma factor activity"/>
    <property type="evidence" value="ECO:0007669"/>
    <property type="project" value="UniProtKB-KW"/>
</dbReference>
<dbReference type="STRING" id="1477437.SAMN05444682_102578"/>
<keyword evidence="8" id="KW-1185">Reference proteome</keyword>
<dbReference type="Gene3D" id="1.10.1740.10">
    <property type="match status" value="1"/>
</dbReference>
<dbReference type="RefSeq" id="WP_090625737.1">
    <property type="nucleotide sequence ID" value="NZ_FOQO01000002.1"/>
</dbReference>
<evidence type="ECO:0000256" key="2">
    <source>
        <dbReference type="ARBA" id="ARBA00023015"/>
    </source>
</evidence>